<reference evidence="3 4" key="1">
    <citation type="journal article" date="2011" name="Genome Res.">
        <title>Phylogeny-wide analysis of social amoeba genomes highlights ancient origins for complex intercellular communication.</title>
        <authorList>
            <person name="Heidel A.J."/>
            <person name="Lawal H.M."/>
            <person name="Felder M."/>
            <person name="Schilde C."/>
            <person name="Helps N.R."/>
            <person name="Tunggal B."/>
            <person name="Rivero F."/>
            <person name="John U."/>
            <person name="Schleicher M."/>
            <person name="Eichinger L."/>
            <person name="Platzer M."/>
            <person name="Noegel A.A."/>
            <person name="Schaap P."/>
            <person name="Gloeckner G."/>
        </authorList>
    </citation>
    <scope>NUCLEOTIDE SEQUENCE [LARGE SCALE GENOMIC DNA]</scope>
    <source>
        <strain evidence="4">ATCC 26659 / Pp 5 / PN500</strain>
    </source>
</reference>
<keyword evidence="2" id="KW-0732">Signal</keyword>
<dbReference type="InParanoid" id="D3BJ89"/>
<keyword evidence="4" id="KW-1185">Reference proteome</keyword>
<dbReference type="RefSeq" id="XP_020430097.1">
    <property type="nucleotide sequence ID" value="XM_020579422.1"/>
</dbReference>
<evidence type="ECO:0000313" key="3">
    <source>
        <dbReference type="EMBL" id="EFA77969.1"/>
    </source>
</evidence>
<feature type="signal peptide" evidence="2">
    <location>
        <begin position="1"/>
        <end position="18"/>
    </location>
</feature>
<dbReference type="EMBL" id="ADBJ01000038">
    <property type="protein sequence ID" value="EFA77969.1"/>
    <property type="molecule type" value="Genomic_DNA"/>
</dbReference>
<name>D3BJ89_HETP5</name>
<feature type="chain" id="PRO_5003041748" evidence="2">
    <location>
        <begin position="19"/>
        <end position="128"/>
    </location>
</feature>
<feature type="region of interest" description="Disordered" evidence="1">
    <location>
        <begin position="22"/>
        <end position="50"/>
    </location>
</feature>
<gene>
    <name evidence="3" type="ORF">PPL_08614</name>
</gene>
<dbReference type="AlphaFoldDB" id="D3BJ89"/>
<organism evidence="3 4">
    <name type="scientific">Heterostelium pallidum (strain ATCC 26659 / Pp 5 / PN500)</name>
    <name type="common">Cellular slime mold</name>
    <name type="synonym">Polysphondylium pallidum</name>
    <dbReference type="NCBI Taxonomy" id="670386"/>
    <lineage>
        <taxon>Eukaryota</taxon>
        <taxon>Amoebozoa</taxon>
        <taxon>Evosea</taxon>
        <taxon>Eumycetozoa</taxon>
        <taxon>Dictyostelia</taxon>
        <taxon>Acytosteliales</taxon>
        <taxon>Acytosteliaceae</taxon>
        <taxon>Heterostelium</taxon>
    </lineage>
</organism>
<accession>D3BJ89</accession>
<dbReference type="GeneID" id="31364093"/>
<protein>
    <submittedName>
        <fullName evidence="3">Uncharacterized protein</fullName>
    </submittedName>
</protein>
<evidence type="ECO:0000313" key="4">
    <source>
        <dbReference type="Proteomes" id="UP000001396"/>
    </source>
</evidence>
<evidence type="ECO:0000256" key="1">
    <source>
        <dbReference type="SAM" id="MobiDB-lite"/>
    </source>
</evidence>
<dbReference type="Proteomes" id="UP000001396">
    <property type="component" value="Unassembled WGS sequence"/>
</dbReference>
<sequence length="128" mass="15113">MFILVISIVILTAIIVYSKNNSKKRNPKNRNNNNKITKKTSPKRKEASVEQYELRRGKQILSLLEDMKPETVPYSELSEPMKKERFLKIRALIDIFLYAIGSNYEEFNEALHIKMAEDDFNKKYKKNK</sequence>
<comment type="caution">
    <text evidence="3">The sequence shown here is derived from an EMBL/GenBank/DDBJ whole genome shotgun (WGS) entry which is preliminary data.</text>
</comment>
<proteinExistence type="predicted"/>
<evidence type="ECO:0000256" key="2">
    <source>
        <dbReference type="SAM" id="SignalP"/>
    </source>
</evidence>